<gene>
    <name evidence="2" type="ORF">CLMAG_59520</name>
    <name evidence="3" type="ORF">CLMAG_60420</name>
</gene>
<dbReference type="STRING" id="1121326.CLMAG_59520"/>
<proteinExistence type="predicted"/>
<dbReference type="EMBL" id="LWAE01000015">
    <property type="protein sequence ID" value="KZL88753.1"/>
    <property type="molecule type" value="Genomic_DNA"/>
</dbReference>
<dbReference type="EMBL" id="LWAE01000015">
    <property type="protein sequence ID" value="KZL88663.1"/>
    <property type="molecule type" value="Genomic_DNA"/>
</dbReference>
<dbReference type="PATRIC" id="fig|1121326.3.peg.6020"/>
<name>A0A162QL56_9CLOT</name>
<comment type="caution">
    <text evidence="2">The sequence shown here is derived from an EMBL/GenBank/DDBJ whole genome shotgun (WGS) entry which is preliminary data.</text>
</comment>
<dbReference type="Gene3D" id="1.10.260.40">
    <property type="entry name" value="lambda repressor-like DNA-binding domains"/>
    <property type="match status" value="1"/>
</dbReference>
<reference evidence="2 4" key="1">
    <citation type="submission" date="2016-04" db="EMBL/GenBank/DDBJ databases">
        <title>Genome sequence of Clostridium magnum DSM 2767.</title>
        <authorList>
            <person name="Poehlein A."/>
            <person name="Uhlig R."/>
            <person name="Fischer R."/>
            <person name="Bahl H."/>
            <person name="Daniel R."/>
        </authorList>
    </citation>
    <scope>NUCLEOTIDE SEQUENCE [LARGE SCALE GENOMIC DNA]</scope>
    <source>
        <strain evidence="2 4">DSM 2767</strain>
    </source>
</reference>
<evidence type="ECO:0000313" key="3">
    <source>
        <dbReference type="EMBL" id="KZL88753.1"/>
    </source>
</evidence>
<dbReference type="AlphaFoldDB" id="A0A162QL56"/>
<dbReference type="SUPFAM" id="SSF47413">
    <property type="entry name" value="lambda repressor-like DNA-binding domains"/>
    <property type="match status" value="1"/>
</dbReference>
<dbReference type="Proteomes" id="UP000076603">
    <property type="component" value="Unassembled WGS sequence"/>
</dbReference>
<dbReference type="RefSeq" id="WP_066630659.1">
    <property type="nucleotide sequence ID" value="NZ_FQXL01000080.1"/>
</dbReference>
<dbReference type="OrthoDB" id="2067664at2"/>
<organism evidence="2 4">
    <name type="scientific">Clostridium magnum DSM 2767</name>
    <dbReference type="NCBI Taxonomy" id="1121326"/>
    <lineage>
        <taxon>Bacteria</taxon>
        <taxon>Bacillati</taxon>
        <taxon>Bacillota</taxon>
        <taxon>Clostridia</taxon>
        <taxon>Eubacteriales</taxon>
        <taxon>Clostridiaceae</taxon>
        <taxon>Clostridium</taxon>
    </lineage>
</organism>
<dbReference type="GO" id="GO:0003677">
    <property type="term" value="F:DNA binding"/>
    <property type="evidence" value="ECO:0007669"/>
    <property type="project" value="InterPro"/>
</dbReference>
<accession>A0A162QL56</accession>
<keyword evidence="4" id="KW-1185">Reference proteome</keyword>
<evidence type="ECO:0000313" key="2">
    <source>
        <dbReference type="EMBL" id="KZL88663.1"/>
    </source>
</evidence>
<dbReference type="InterPro" id="IPR010982">
    <property type="entry name" value="Lambda_DNA-bd_dom_sf"/>
</dbReference>
<dbReference type="InterPro" id="IPR001387">
    <property type="entry name" value="Cro/C1-type_HTH"/>
</dbReference>
<dbReference type="PROSITE" id="PS50943">
    <property type="entry name" value="HTH_CROC1"/>
    <property type="match status" value="1"/>
</dbReference>
<evidence type="ECO:0000313" key="4">
    <source>
        <dbReference type="Proteomes" id="UP000076603"/>
    </source>
</evidence>
<evidence type="ECO:0000259" key="1">
    <source>
        <dbReference type="PROSITE" id="PS50943"/>
    </source>
</evidence>
<feature type="domain" description="HTH cro/C1-type" evidence="1">
    <location>
        <begin position="3"/>
        <end position="57"/>
    </location>
</feature>
<protein>
    <recommendedName>
        <fullName evidence="1">HTH cro/C1-type domain-containing protein</fullName>
    </recommendedName>
</protein>
<sequence length="82" mass="9498">MNLREFRYIKGLQRQFVASKVGICGKHLNDIESGRVNLTVKVKQKLSDLYKTDEKDIESMYKEVRNEKERDTIKTKSTSSGS</sequence>
<dbReference type="CDD" id="cd00093">
    <property type="entry name" value="HTH_XRE"/>
    <property type="match status" value="1"/>
</dbReference>